<feature type="transmembrane region" description="Helical" evidence="1">
    <location>
        <begin position="33"/>
        <end position="56"/>
    </location>
</feature>
<accession>A0A9X1HRZ3</accession>
<dbReference type="AlphaFoldDB" id="A0A9X1HRZ3"/>
<dbReference type="EMBL" id="JAIXNE010000003">
    <property type="protein sequence ID" value="MCA6076135.1"/>
    <property type="molecule type" value="Genomic_DNA"/>
</dbReference>
<keyword evidence="1" id="KW-0472">Membrane</keyword>
<protein>
    <submittedName>
        <fullName evidence="3">Uncharacterized protein</fullName>
    </submittedName>
</protein>
<evidence type="ECO:0000313" key="2">
    <source>
        <dbReference type="EMBL" id="MCA6074958.1"/>
    </source>
</evidence>
<dbReference type="EMBL" id="JAIXNE010000002">
    <property type="protein sequence ID" value="MCA6074958.1"/>
    <property type="molecule type" value="Genomic_DNA"/>
</dbReference>
<feature type="transmembrane region" description="Helical" evidence="1">
    <location>
        <begin position="144"/>
        <end position="161"/>
    </location>
</feature>
<evidence type="ECO:0000256" key="1">
    <source>
        <dbReference type="SAM" id="Phobius"/>
    </source>
</evidence>
<keyword evidence="1" id="KW-0812">Transmembrane</keyword>
<proteinExistence type="predicted"/>
<comment type="caution">
    <text evidence="3">The sequence shown here is derived from an EMBL/GenBank/DDBJ whole genome shotgun (WGS) entry which is preliminary data.</text>
</comment>
<keyword evidence="5" id="KW-1185">Reference proteome</keyword>
<evidence type="ECO:0000313" key="5">
    <source>
        <dbReference type="Proteomes" id="UP001139409"/>
    </source>
</evidence>
<dbReference type="Proteomes" id="UP001139409">
    <property type="component" value="Unassembled WGS sequence"/>
</dbReference>
<evidence type="ECO:0000313" key="3">
    <source>
        <dbReference type="EMBL" id="MCA6076135.1"/>
    </source>
</evidence>
<feature type="transmembrane region" description="Helical" evidence="1">
    <location>
        <begin position="62"/>
        <end position="79"/>
    </location>
</feature>
<reference evidence="3" key="1">
    <citation type="submission" date="2021-09" db="EMBL/GenBank/DDBJ databases">
        <title>Fulvivirga sp. isolated from coastal sediment.</title>
        <authorList>
            <person name="Yu H."/>
        </authorList>
    </citation>
    <scope>NUCLEOTIDE SEQUENCE</scope>
    <source>
        <strain evidence="3">1062</strain>
    </source>
</reference>
<sequence length="191" mass="21613">MKTSDTIQSSEESLAIIQRMISQTRGNMRSGGFYFILWGWIAVLGNLGHYLIAMYTDYPHPYIIWLISIPGWLISMWYGRRQESRARVVNFTDRLIMWTWVGFAFSIIVIIFSGKFAVYIPALILILAGMATFITGCITRYKPVIYGGSSLWIFAALALYVSPQNSLLVSALAIAVGYLIPGYLLKFKKES</sequence>
<dbReference type="RefSeq" id="WP_225698067.1">
    <property type="nucleotide sequence ID" value="NZ_JAIXNE010000002.1"/>
</dbReference>
<organism evidence="3 5">
    <name type="scientific">Fulvivirga sedimenti</name>
    <dbReference type="NCBI Taxonomy" id="2879465"/>
    <lineage>
        <taxon>Bacteria</taxon>
        <taxon>Pseudomonadati</taxon>
        <taxon>Bacteroidota</taxon>
        <taxon>Cytophagia</taxon>
        <taxon>Cytophagales</taxon>
        <taxon>Fulvivirgaceae</taxon>
        <taxon>Fulvivirga</taxon>
    </lineage>
</organism>
<dbReference type="EMBL" id="JAIXNE010000004">
    <property type="protein sequence ID" value="MCA6077263.1"/>
    <property type="molecule type" value="Genomic_DNA"/>
</dbReference>
<name>A0A9X1HRZ3_9BACT</name>
<evidence type="ECO:0000313" key="4">
    <source>
        <dbReference type="EMBL" id="MCA6077263.1"/>
    </source>
</evidence>
<feature type="transmembrane region" description="Helical" evidence="1">
    <location>
        <begin position="167"/>
        <end position="185"/>
    </location>
</feature>
<gene>
    <name evidence="2" type="ORF">LDX50_08760</name>
    <name evidence="3" type="ORF">LDX50_14730</name>
    <name evidence="4" type="ORF">LDX50_20450</name>
</gene>
<feature type="transmembrane region" description="Helical" evidence="1">
    <location>
        <begin position="118"/>
        <end position="137"/>
    </location>
</feature>
<keyword evidence="1" id="KW-1133">Transmembrane helix</keyword>
<feature type="transmembrane region" description="Helical" evidence="1">
    <location>
        <begin position="91"/>
        <end position="112"/>
    </location>
</feature>